<reference evidence="2" key="1">
    <citation type="submission" date="2018-09" db="EMBL/GenBank/DDBJ databases">
        <title>The complete genome of Acinetobacter sp. strain WCHAc010005.</title>
        <authorList>
            <person name="Hu Y."/>
            <person name="Long H."/>
            <person name="Feng Y."/>
            <person name="Zong Z."/>
        </authorList>
    </citation>
    <scope>NUCLEOTIDE SEQUENCE [LARGE SCALE GENOMIC DNA]</scope>
    <source>
        <strain evidence="2">WCHAc010005</strain>
    </source>
</reference>
<evidence type="ECO:0000313" key="2">
    <source>
        <dbReference type="Proteomes" id="UP000263753"/>
    </source>
</evidence>
<dbReference type="RefSeq" id="WP_087512687.1">
    <property type="nucleotide sequence ID" value="NZ_CP032134.1"/>
</dbReference>
<organism evidence="1 2">
    <name type="scientific">Acinetobacter chinensis</name>
    <dbReference type="NCBI Taxonomy" id="2004650"/>
    <lineage>
        <taxon>Bacteria</taxon>
        <taxon>Pseudomonadati</taxon>
        <taxon>Pseudomonadota</taxon>
        <taxon>Gammaproteobacteria</taxon>
        <taxon>Moraxellales</taxon>
        <taxon>Moraxellaceae</taxon>
        <taxon>Acinetobacter</taxon>
    </lineage>
</organism>
<dbReference type="Proteomes" id="UP000263753">
    <property type="component" value="Chromosome"/>
</dbReference>
<dbReference type="AlphaFoldDB" id="A0A3B7LSK9"/>
<sequence>MKIIFGLLVGLIVGFFTAQLIVSSQGQSAQAKTPPLTLTDTPVIAEKKQEHHYIHGKEGQYLQMVEKLSSEQYLSTEGNEATLFRLNDSCKITISVVGETYYMHRTFFFHDGKLLHVMESTYQYPNGGLTNPEGKDPFKQELYSETTFNTHSRSIQQEFTELLKNFNSELTKGC</sequence>
<proteinExistence type="predicted"/>
<dbReference type="EMBL" id="CP032134">
    <property type="protein sequence ID" value="AXY55628.1"/>
    <property type="molecule type" value="Genomic_DNA"/>
</dbReference>
<dbReference type="KEGG" id="achi:CDG60_02855"/>
<name>A0A3B7LSK9_9GAMM</name>
<accession>A0A3B7LSK9</accession>
<gene>
    <name evidence="1" type="ORF">CDG60_02855</name>
</gene>
<evidence type="ECO:0000313" key="1">
    <source>
        <dbReference type="EMBL" id="AXY55628.1"/>
    </source>
</evidence>
<protein>
    <submittedName>
        <fullName evidence="1">Uncharacterized protein</fullName>
    </submittedName>
</protein>